<comment type="caution">
    <text evidence="2">The sequence shown here is derived from an EMBL/GenBank/DDBJ whole genome shotgun (WGS) entry which is preliminary data.</text>
</comment>
<dbReference type="Pfam" id="PF06207">
    <property type="entry name" value="DUF1002"/>
    <property type="match status" value="1"/>
</dbReference>
<dbReference type="EMBL" id="FOCC01000001">
    <property type="protein sequence ID" value="SEM33474.1"/>
    <property type="molecule type" value="Genomic_DNA"/>
</dbReference>
<organism evidence="2 3">
    <name type="scientific">Ligilactobacillus ruminis</name>
    <dbReference type="NCBI Taxonomy" id="1623"/>
    <lineage>
        <taxon>Bacteria</taxon>
        <taxon>Bacillati</taxon>
        <taxon>Bacillota</taxon>
        <taxon>Bacilli</taxon>
        <taxon>Lactobacillales</taxon>
        <taxon>Lactobacillaceae</taxon>
        <taxon>Ligilactobacillus</taxon>
    </lineage>
</organism>
<proteinExistence type="predicted"/>
<dbReference type="Proteomes" id="UP000182089">
    <property type="component" value="Unassembled WGS sequence"/>
</dbReference>
<name>A0ABY1A939_9LACO</name>
<feature type="chain" id="PRO_5046052840" evidence="1">
    <location>
        <begin position="26"/>
        <end position="332"/>
    </location>
</feature>
<evidence type="ECO:0000313" key="2">
    <source>
        <dbReference type="EMBL" id="SEM33474.1"/>
    </source>
</evidence>
<keyword evidence="1" id="KW-0732">Signal</keyword>
<accession>A0ABY1A939</accession>
<protein>
    <submittedName>
        <fullName evidence="2">Uncharacterized protein YpuA, DUF1002 family</fullName>
    </submittedName>
</protein>
<evidence type="ECO:0000256" key="1">
    <source>
        <dbReference type="SAM" id="SignalP"/>
    </source>
</evidence>
<gene>
    <name evidence="2" type="ORF">SAMN05216431_101131</name>
</gene>
<feature type="signal peptide" evidence="1">
    <location>
        <begin position="1"/>
        <end position="25"/>
    </location>
</feature>
<reference evidence="2 3" key="1">
    <citation type="submission" date="2016-10" db="EMBL/GenBank/DDBJ databases">
        <authorList>
            <person name="Varghese N."/>
            <person name="Submissions S."/>
        </authorList>
    </citation>
    <scope>NUCLEOTIDE SEQUENCE [LARGE SCALE GENOMIC DNA]</scope>
    <source>
        <strain evidence="2 3">WC1T17</strain>
    </source>
</reference>
<evidence type="ECO:0000313" key="3">
    <source>
        <dbReference type="Proteomes" id="UP000182089"/>
    </source>
</evidence>
<sequence length="332" mass="34849">MNFKKGVLSFLAVILVLFSAATALADTTDSSTSASSSSSTTHTLSSSYIVYGAGTSSDVRSKLDDIFNADSTFKKLTATAADYSQYIEANTNTTDAAMISSVSITPGDPGSGVKVNIKNYDGSNNITEVTAQQYAMVAQMAGVTDVTITVTANRAVSGSSALTGVYKALAADGANLNTQNTTTANQMLSATQSAIDDNKDDSSYPGKLMAAIGNVSKELAQMKQDNEQLATKQDIQDMLNKALEKQGIKDQTSSTSIGQITNALVSFQNSPISSSKSYVKNVGNTISNVKNSVGNLMSKAKSLASSKEGKEAASQAKSLWQQFVSWVQSLFE</sequence>
<dbReference type="InterPro" id="IPR009343">
    <property type="entry name" value="DUF1002"/>
</dbReference>